<feature type="transmembrane region" description="Helical" evidence="7">
    <location>
        <begin position="50"/>
        <end position="71"/>
    </location>
</feature>
<evidence type="ECO:0000259" key="8">
    <source>
        <dbReference type="Pfam" id="PF06762"/>
    </source>
</evidence>
<comment type="caution">
    <text evidence="7">Lacks conserved residue(s) required for the propagation of feature annotation.</text>
</comment>
<dbReference type="Proteomes" id="UP000472277">
    <property type="component" value="Chromosome 10"/>
</dbReference>
<evidence type="ECO:0000256" key="3">
    <source>
        <dbReference type="ARBA" id="ARBA00022692"/>
    </source>
</evidence>
<dbReference type="PANTHER" id="PTHR14463:SF10">
    <property type="entry name" value="LIPASE MATURATION FACTOR 1"/>
    <property type="match status" value="1"/>
</dbReference>
<dbReference type="InterPro" id="IPR057433">
    <property type="entry name" value="LMF1/2_C"/>
</dbReference>
<evidence type="ECO:0000256" key="7">
    <source>
        <dbReference type="RuleBase" id="RU361229"/>
    </source>
</evidence>
<dbReference type="InterPro" id="IPR057434">
    <property type="entry name" value="LMF1/2_N"/>
</dbReference>
<name>A0A673XVM1_SALTR</name>
<keyword evidence="4 7" id="KW-0256">Endoplasmic reticulum</keyword>
<dbReference type="GO" id="GO:0005789">
    <property type="term" value="C:endoplasmic reticulum membrane"/>
    <property type="evidence" value="ECO:0007669"/>
    <property type="project" value="UniProtKB-SubCell"/>
</dbReference>
<evidence type="ECO:0000313" key="11">
    <source>
        <dbReference type="Proteomes" id="UP000472277"/>
    </source>
</evidence>
<evidence type="ECO:0000256" key="4">
    <source>
        <dbReference type="ARBA" id="ARBA00022824"/>
    </source>
</evidence>
<accession>A0A673XVM1</accession>
<reference evidence="10" key="2">
    <citation type="submission" date="2025-09" db="UniProtKB">
        <authorList>
            <consortium name="Ensembl"/>
        </authorList>
    </citation>
    <scope>IDENTIFICATION</scope>
</reference>
<evidence type="ECO:0000313" key="10">
    <source>
        <dbReference type="Ensembl" id="ENSSTUP00000025291.1"/>
    </source>
</evidence>
<dbReference type="GeneTree" id="ENSGT00530000063702"/>
<evidence type="ECO:0000256" key="5">
    <source>
        <dbReference type="ARBA" id="ARBA00022989"/>
    </source>
</evidence>
<protein>
    <recommendedName>
        <fullName evidence="7">Lipase maturation factor</fullName>
    </recommendedName>
</protein>
<evidence type="ECO:0000256" key="6">
    <source>
        <dbReference type="ARBA" id="ARBA00023136"/>
    </source>
</evidence>
<dbReference type="InterPro" id="IPR009613">
    <property type="entry name" value="LMF"/>
</dbReference>
<comment type="subcellular location">
    <subcellularLocation>
        <location evidence="1 7">Endoplasmic reticulum membrane</location>
        <topology evidence="1 7">Multi-pass membrane protein</topology>
    </subcellularLocation>
</comment>
<comment type="similarity">
    <text evidence="2 7">Belongs to the lipase maturation factor family.</text>
</comment>
<evidence type="ECO:0000256" key="1">
    <source>
        <dbReference type="ARBA" id="ARBA00004477"/>
    </source>
</evidence>
<keyword evidence="11" id="KW-1185">Reference proteome</keyword>
<dbReference type="AlphaFoldDB" id="A0A673XVM1"/>
<feature type="domain" description="Lipase maturation factor 1/2 C-terminal" evidence="9">
    <location>
        <begin position="174"/>
        <end position="266"/>
    </location>
</feature>
<dbReference type="OMA" id="RNWPHPL"/>
<evidence type="ECO:0000256" key="2">
    <source>
        <dbReference type="ARBA" id="ARBA00005512"/>
    </source>
</evidence>
<keyword evidence="5 7" id="KW-1133">Transmembrane helix</keyword>
<feature type="transmembrane region" description="Helical" evidence="7">
    <location>
        <begin position="83"/>
        <end position="103"/>
    </location>
</feature>
<dbReference type="Pfam" id="PF06762">
    <property type="entry name" value="LMF1"/>
    <property type="match status" value="1"/>
</dbReference>
<dbReference type="Pfam" id="PF25179">
    <property type="entry name" value="LMF1_C"/>
    <property type="match status" value="1"/>
</dbReference>
<keyword evidence="6 7" id="KW-0472">Membrane</keyword>
<sequence length="287" mass="32774">MTQISLPSNHDASPCSHWRDTSTQCFVAPSLQTQPVPNSMSYYIHQSPWWFHRFEVLSNHFVELIVLLFTFLGRRMVNGTLQIVFQVTLVVSGNLSLLIWLTIVPRAKQDVPDLQAEEASPVRLPSPVRPVPAPRRKPPVMICGPKPPVMIHGLEPVVIIHGTKPPVMIHGPDITKERTEVILQGTLSTDQKDPEAVWKDYRPCFIFPYHYGLHWRMWPATFQTYEQSQWVIHIEGRLLANDTSILSLMEQNPFQGRDSPSYTNTGQWRGEPLPLSATELSMIKRRG</sequence>
<dbReference type="Ensembl" id="ENSSTUT00000026507.1">
    <property type="protein sequence ID" value="ENSSTUP00000025291.1"/>
    <property type="gene ID" value="ENSSTUG00000011035.1"/>
</dbReference>
<organism evidence="10 11">
    <name type="scientific">Salmo trutta</name>
    <name type="common">Brown trout</name>
    <dbReference type="NCBI Taxonomy" id="8032"/>
    <lineage>
        <taxon>Eukaryota</taxon>
        <taxon>Metazoa</taxon>
        <taxon>Chordata</taxon>
        <taxon>Craniata</taxon>
        <taxon>Vertebrata</taxon>
        <taxon>Euteleostomi</taxon>
        <taxon>Actinopterygii</taxon>
        <taxon>Neopterygii</taxon>
        <taxon>Teleostei</taxon>
        <taxon>Protacanthopterygii</taxon>
        <taxon>Salmoniformes</taxon>
        <taxon>Salmonidae</taxon>
        <taxon>Salmoninae</taxon>
        <taxon>Salmo</taxon>
    </lineage>
</organism>
<dbReference type="GO" id="GO:0051604">
    <property type="term" value="P:protein maturation"/>
    <property type="evidence" value="ECO:0007669"/>
    <property type="project" value="InterPro"/>
</dbReference>
<comment type="function">
    <text evidence="7">Involved in the maturation of specific proteins in the endoplasmic reticulum.</text>
</comment>
<evidence type="ECO:0000259" key="9">
    <source>
        <dbReference type="Pfam" id="PF25179"/>
    </source>
</evidence>
<keyword evidence="3 7" id="KW-0812">Transmembrane</keyword>
<dbReference type="PANTHER" id="PTHR14463">
    <property type="entry name" value="LIPASE MATURATION FACTOR"/>
    <property type="match status" value="1"/>
</dbReference>
<dbReference type="InParanoid" id="A0A673XVM1"/>
<reference evidence="10" key="1">
    <citation type="submission" date="2025-08" db="UniProtKB">
        <authorList>
            <consortium name="Ensembl"/>
        </authorList>
    </citation>
    <scope>IDENTIFICATION</scope>
</reference>
<feature type="domain" description="Lipase maturation factor 1/2 N-terminal" evidence="8">
    <location>
        <begin position="13"/>
        <end position="105"/>
    </location>
</feature>
<proteinExistence type="inferred from homology"/>